<feature type="compositionally biased region" description="Basic and acidic residues" evidence="2">
    <location>
        <begin position="178"/>
        <end position="221"/>
    </location>
</feature>
<protein>
    <recommendedName>
        <fullName evidence="3">K Homology domain-containing protein</fullName>
    </recommendedName>
</protein>
<proteinExistence type="predicted"/>
<name>A0AAD9RS66_9HYME</name>
<dbReference type="GO" id="GO:0005739">
    <property type="term" value="C:mitochondrion"/>
    <property type="evidence" value="ECO:0007669"/>
    <property type="project" value="UniProtKB-ARBA"/>
</dbReference>
<dbReference type="AlphaFoldDB" id="A0AAD9RS66"/>
<dbReference type="GO" id="GO:0003723">
    <property type="term" value="F:RNA binding"/>
    <property type="evidence" value="ECO:0007669"/>
    <property type="project" value="UniProtKB-UniRule"/>
</dbReference>
<dbReference type="SUPFAM" id="SSF54791">
    <property type="entry name" value="Eukaryotic type KH-domain (KH-domain type I)"/>
    <property type="match status" value="1"/>
</dbReference>
<evidence type="ECO:0000313" key="5">
    <source>
        <dbReference type="Proteomes" id="UP001258017"/>
    </source>
</evidence>
<evidence type="ECO:0000313" key="4">
    <source>
        <dbReference type="EMBL" id="KAK2584316.1"/>
    </source>
</evidence>
<evidence type="ECO:0000259" key="3">
    <source>
        <dbReference type="SMART" id="SM00322"/>
    </source>
</evidence>
<dbReference type="Pfam" id="PF00567">
    <property type="entry name" value="TUDOR"/>
    <property type="match status" value="1"/>
</dbReference>
<keyword evidence="5" id="KW-1185">Reference proteome</keyword>
<organism evidence="4 5">
    <name type="scientific">Odynerus spinipes</name>
    <dbReference type="NCBI Taxonomy" id="1348599"/>
    <lineage>
        <taxon>Eukaryota</taxon>
        <taxon>Metazoa</taxon>
        <taxon>Ecdysozoa</taxon>
        <taxon>Arthropoda</taxon>
        <taxon>Hexapoda</taxon>
        <taxon>Insecta</taxon>
        <taxon>Pterygota</taxon>
        <taxon>Neoptera</taxon>
        <taxon>Endopterygota</taxon>
        <taxon>Hymenoptera</taxon>
        <taxon>Apocrita</taxon>
        <taxon>Aculeata</taxon>
        <taxon>Vespoidea</taxon>
        <taxon>Vespidae</taxon>
        <taxon>Eumeninae</taxon>
        <taxon>Odynerus</taxon>
    </lineage>
</organism>
<gene>
    <name evidence="4" type="ORF">KPH14_006707</name>
</gene>
<dbReference type="InterPro" id="IPR036612">
    <property type="entry name" value="KH_dom_type_1_sf"/>
</dbReference>
<dbReference type="InterPro" id="IPR050621">
    <property type="entry name" value="Tudor_domain_containing"/>
</dbReference>
<sequence length="579" mass="64583">MSSTHIQIIKWSFPAFALIIGLLWYKRRRVDQADPGGISTLSVKEFKNDICIKSDNVSSSTNFSDSGIHANDSFSSSLSQAVEEPICSPKKVSEKVDIPTRKPATLPISVPSVKSLEDSQAWYKDVEGIPNMMEVQLGSNPNISNFDMIARSMGAAAYFDASAGNDDKVEKIFRDVTEQEESDAVHEIKSPVDKQEEVEHPCVFTENKEQLHNDQPEEESKIQAQAISERDSANHSPVSGVLEGSVTDEARSEGSTDSGKGGSIKGQLKDITVHSVYEFCISQHFVGRLIGRHGSFLQAVRTKAGVYIVVKRHPTLRDQKICAIQGPTEGITTALDMIRQRFPEKKYPSVTLEQIFPIPVPEHVPLVPELMQLSLIEGVNNDVLVCHISKPNRLFVQLPTHPTYPSLRILDANMTQLYNSTESPMVPDELTKGMILVAKWYDRWVRVYVENPDPQGETNLVRLVDHGGYWTFRNADMRKIRSDYLTLPFQAIEVFLANIQPKNGEWEQEAYSIVSQMCSGVIGQAQIEGYINTNIYINFFLNIQKHGVISLADELVARGYGESVTLECIVPDEDIVVAS</sequence>
<dbReference type="PANTHER" id="PTHR22948:SF65">
    <property type="entry name" value="A-KINASE ANCHORING PROTEIN 1"/>
    <property type="match status" value="1"/>
</dbReference>
<dbReference type="PROSITE" id="PS50084">
    <property type="entry name" value="KH_TYPE_1"/>
    <property type="match status" value="1"/>
</dbReference>
<dbReference type="Gene3D" id="3.30.1370.10">
    <property type="entry name" value="K Homology domain, type 1"/>
    <property type="match status" value="1"/>
</dbReference>
<keyword evidence="1" id="KW-0694">RNA-binding</keyword>
<dbReference type="InterPro" id="IPR035437">
    <property type="entry name" value="SNase_OB-fold_sf"/>
</dbReference>
<evidence type="ECO:0000256" key="1">
    <source>
        <dbReference type="PROSITE-ProRule" id="PRU00117"/>
    </source>
</evidence>
<dbReference type="InterPro" id="IPR047368">
    <property type="entry name" value="KH-I_AKAP1"/>
</dbReference>
<reference evidence="4" key="2">
    <citation type="journal article" date="2023" name="Commun. Biol.">
        <title>Intrasexual cuticular hydrocarbon dimorphism in a wasp sheds light on hydrocarbon biosynthesis genes in Hymenoptera.</title>
        <authorList>
            <person name="Moris V.C."/>
            <person name="Podsiadlowski L."/>
            <person name="Martin S."/>
            <person name="Oeyen J.P."/>
            <person name="Donath A."/>
            <person name="Petersen M."/>
            <person name="Wilbrandt J."/>
            <person name="Misof B."/>
            <person name="Liedtke D."/>
            <person name="Thamm M."/>
            <person name="Scheiner R."/>
            <person name="Schmitt T."/>
            <person name="Niehuis O."/>
        </authorList>
    </citation>
    <scope>NUCLEOTIDE SEQUENCE</scope>
    <source>
        <strain evidence="4">GBR_01_08_01A</strain>
    </source>
</reference>
<dbReference type="SUPFAM" id="SSF63748">
    <property type="entry name" value="Tudor/PWWP/MBT"/>
    <property type="match status" value="1"/>
</dbReference>
<dbReference type="SMART" id="SM00322">
    <property type="entry name" value="KH"/>
    <property type="match status" value="1"/>
</dbReference>
<accession>A0AAD9RS66</accession>
<dbReference type="PANTHER" id="PTHR22948">
    <property type="entry name" value="TUDOR DOMAIN CONTAINING PROTEIN"/>
    <property type="match status" value="1"/>
</dbReference>
<dbReference type="GO" id="GO:0010468">
    <property type="term" value="P:regulation of gene expression"/>
    <property type="evidence" value="ECO:0007669"/>
    <property type="project" value="UniProtKB-ARBA"/>
</dbReference>
<dbReference type="Proteomes" id="UP001258017">
    <property type="component" value="Unassembled WGS sequence"/>
</dbReference>
<dbReference type="InterPro" id="IPR004088">
    <property type="entry name" value="KH_dom_type_1"/>
</dbReference>
<dbReference type="InterPro" id="IPR004087">
    <property type="entry name" value="KH_dom"/>
</dbReference>
<dbReference type="Gene3D" id="2.40.50.90">
    <property type="match status" value="1"/>
</dbReference>
<dbReference type="EMBL" id="JAIFRP010000026">
    <property type="protein sequence ID" value="KAK2584316.1"/>
    <property type="molecule type" value="Genomic_DNA"/>
</dbReference>
<dbReference type="CDD" id="cd22395">
    <property type="entry name" value="KH-I_AKAP1"/>
    <property type="match status" value="1"/>
</dbReference>
<dbReference type="Pfam" id="PF00013">
    <property type="entry name" value="KH_1"/>
    <property type="match status" value="1"/>
</dbReference>
<feature type="domain" description="K Homology" evidence="3">
    <location>
        <begin position="273"/>
        <end position="343"/>
    </location>
</feature>
<comment type="caution">
    <text evidence="4">The sequence shown here is derived from an EMBL/GenBank/DDBJ whole genome shotgun (WGS) entry which is preliminary data.</text>
</comment>
<dbReference type="Gene3D" id="2.30.30.140">
    <property type="match status" value="1"/>
</dbReference>
<dbReference type="InterPro" id="IPR002999">
    <property type="entry name" value="Tudor"/>
</dbReference>
<evidence type="ECO:0000256" key="2">
    <source>
        <dbReference type="SAM" id="MobiDB-lite"/>
    </source>
</evidence>
<feature type="region of interest" description="Disordered" evidence="2">
    <location>
        <begin position="178"/>
        <end position="265"/>
    </location>
</feature>
<reference evidence="4" key="1">
    <citation type="submission" date="2021-08" db="EMBL/GenBank/DDBJ databases">
        <authorList>
            <person name="Misof B."/>
            <person name="Oliver O."/>
            <person name="Podsiadlowski L."/>
            <person name="Donath A."/>
            <person name="Peters R."/>
            <person name="Mayer C."/>
            <person name="Rust J."/>
            <person name="Gunkel S."/>
            <person name="Lesny P."/>
            <person name="Martin S."/>
            <person name="Oeyen J.P."/>
            <person name="Petersen M."/>
            <person name="Panagiotis P."/>
            <person name="Wilbrandt J."/>
            <person name="Tanja T."/>
        </authorList>
    </citation>
    <scope>NUCLEOTIDE SEQUENCE</scope>
    <source>
        <strain evidence="4">GBR_01_08_01A</strain>
        <tissue evidence="4">Thorax + abdomen</tissue>
    </source>
</reference>